<keyword evidence="2" id="KW-0963">Cytoplasm</keyword>
<feature type="compositionally biased region" description="Low complexity" evidence="4">
    <location>
        <begin position="478"/>
        <end position="489"/>
    </location>
</feature>
<accession>A0A7J7FL73</accession>
<keyword evidence="6" id="KW-1185">Reference proteome</keyword>
<gene>
    <name evidence="5" type="ORF">HPG69_013654</name>
</gene>
<evidence type="ECO:0000256" key="4">
    <source>
        <dbReference type="SAM" id="MobiDB-lite"/>
    </source>
</evidence>
<feature type="compositionally biased region" description="Pro residues" evidence="4">
    <location>
        <begin position="402"/>
        <end position="414"/>
    </location>
</feature>
<feature type="region of interest" description="Disordered" evidence="4">
    <location>
        <begin position="38"/>
        <end position="60"/>
    </location>
</feature>
<evidence type="ECO:0000256" key="1">
    <source>
        <dbReference type="ARBA" id="ARBA00004496"/>
    </source>
</evidence>
<dbReference type="PANTHER" id="PTHR47544:SF2">
    <property type="entry name" value="RHO GUANINE NUCLEOTIDE EXCHANGE FACTOR 4"/>
    <property type="match status" value="1"/>
</dbReference>
<organism evidence="5 6">
    <name type="scientific">Diceros bicornis minor</name>
    <name type="common">South-central black rhinoceros</name>
    <dbReference type="NCBI Taxonomy" id="77932"/>
    <lineage>
        <taxon>Eukaryota</taxon>
        <taxon>Metazoa</taxon>
        <taxon>Chordata</taxon>
        <taxon>Craniata</taxon>
        <taxon>Vertebrata</taxon>
        <taxon>Euteleostomi</taxon>
        <taxon>Mammalia</taxon>
        <taxon>Eutheria</taxon>
        <taxon>Laurasiatheria</taxon>
        <taxon>Perissodactyla</taxon>
        <taxon>Rhinocerotidae</taxon>
        <taxon>Diceros</taxon>
    </lineage>
</organism>
<feature type="compositionally biased region" description="Low complexity" evidence="4">
    <location>
        <begin position="366"/>
        <end position="377"/>
    </location>
</feature>
<proteinExistence type="predicted"/>
<reference evidence="5 6" key="1">
    <citation type="journal article" date="2020" name="Mol. Biol. Evol.">
        <title>Interspecific Gene Flow and the Evolution of Specialization in Black and White Rhinoceros.</title>
        <authorList>
            <person name="Moodley Y."/>
            <person name="Westbury M.V."/>
            <person name="Russo I.M."/>
            <person name="Gopalakrishnan S."/>
            <person name="Rakotoarivelo A."/>
            <person name="Olsen R.A."/>
            <person name="Prost S."/>
            <person name="Tunstall T."/>
            <person name="Ryder O.A."/>
            <person name="Dalen L."/>
            <person name="Bruford M.W."/>
        </authorList>
    </citation>
    <scope>NUCLEOTIDE SEQUENCE [LARGE SCALE GENOMIC DNA]</scope>
    <source>
        <strain evidence="5">SBR-YM</strain>
        <tissue evidence="5">Skin</tissue>
    </source>
</reference>
<dbReference type="AlphaFoldDB" id="A0A7J7FL73"/>
<feature type="compositionally biased region" description="Pro residues" evidence="4">
    <location>
        <begin position="356"/>
        <end position="365"/>
    </location>
</feature>
<dbReference type="GO" id="GO:0005085">
    <property type="term" value="F:guanyl-nucleotide exchange factor activity"/>
    <property type="evidence" value="ECO:0007669"/>
    <property type="project" value="UniProtKB-KW"/>
</dbReference>
<evidence type="ECO:0000313" key="6">
    <source>
        <dbReference type="Proteomes" id="UP000551758"/>
    </source>
</evidence>
<comment type="caution">
    <text evidence="5">The sequence shown here is derived from an EMBL/GenBank/DDBJ whole genome shotgun (WGS) entry which is preliminary data.</text>
</comment>
<dbReference type="Proteomes" id="UP000551758">
    <property type="component" value="Unassembled WGS sequence"/>
</dbReference>
<dbReference type="GO" id="GO:0005737">
    <property type="term" value="C:cytoplasm"/>
    <property type="evidence" value="ECO:0007669"/>
    <property type="project" value="UniProtKB-SubCell"/>
</dbReference>
<evidence type="ECO:0000256" key="3">
    <source>
        <dbReference type="ARBA" id="ARBA00022658"/>
    </source>
</evidence>
<evidence type="ECO:0000256" key="2">
    <source>
        <dbReference type="ARBA" id="ARBA00022490"/>
    </source>
</evidence>
<sequence>MGRYSNGYNEKISKYPNVNPTIPDRVLDTAIRADETGSEEDLYEDVHSSSHHYSHPGGGGEQLAINESFLALEVTEQTGQCCRTLRLERSPGHLSSLDTQHALWGKDLSPHRGGQRSGGEPLSGMQQADAGACDTGCLFPGLTWLLHPVPSRREEPDRYLVHALLLDNSGTEVSVETGWSQPQGQGCTLSGASTSTLAFFFSPEAMVQGAQPSSAPDTSVPLYLHVSPATLAELHTHPTSLDHQDLETGCPWGRVEATSQSLVLAQVQRFFCHIKPSLGCSAARGTEALSQNWAMAEVLKHAPGASTAAAERHPARRRDHLCAWPARGQDRCVGFEGPPTPPKEAPRAERRARPSHPAPPGPPVPAQAVGAGAGLAPETRRARRGRQREAPAGGRTWLRPAPGAPAAPATPLPPSLAGSRAAPSAGRNGEGPAVPAPPRGPRQRPARPAALQPAPRRPARGGLRRAGAPRPHQRRADLPAGLPLTAGGAAVPRCGEWAAWAPPAAARLPFQPQQAHPAPRAPSRS</sequence>
<protein>
    <submittedName>
        <fullName evidence="5">Uncharacterized protein</fullName>
    </submittedName>
</protein>
<name>A0A7J7FL73_DICBM</name>
<comment type="subcellular location">
    <subcellularLocation>
        <location evidence="1">Cytoplasm</location>
    </subcellularLocation>
</comment>
<keyword evidence="3" id="KW-0344">Guanine-nucleotide releasing factor</keyword>
<dbReference type="PANTHER" id="PTHR47544">
    <property type="entry name" value="RHO GUANINE NUCLEOTIDE EXCHANGE FACTOR 4"/>
    <property type="match status" value="1"/>
</dbReference>
<feature type="compositionally biased region" description="Low complexity" evidence="4">
    <location>
        <begin position="390"/>
        <end position="401"/>
    </location>
</feature>
<evidence type="ECO:0000313" key="5">
    <source>
        <dbReference type="EMBL" id="KAF5928810.1"/>
    </source>
</evidence>
<feature type="region of interest" description="Disordered" evidence="4">
    <location>
        <begin position="329"/>
        <end position="489"/>
    </location>
</feature>
<dbReference type="EMBL" id="JACDTQ010000185">
    <property type="protein sequence ID" value="KAF5928810.1"/>
    <property type="molecule type" value="Genomic_DNA"/>
</dbReference>